<comment type="caution">
    <text evidence="3">The sequence shown here is derived from an EMBL/GenBank/DDBJ whole genome shotgun (WGS) entry which is preliminary data.</text>
</comment>
<dbReference type="EMBL" id="NCKV01030935">
    <property type="protein sequence ID" value="RWS19041.1"/>
    <property type="molecule type" value="Genomic_DNA"/>
</dbReference>
<proteinExistence type="inferred from homology"/>
<evidence type="ECO:0000256" key="2">
    <source>
        <dbReference type="RuleBase" id="RU366034"/>
    </source>
</evidence>
<organism evidence="3 4">
    <name type="scientific">Leptotrombidium deliense</name>
    <dbReference type="NCBI Taxonomy" id="299467"/>
    <lineage>
        <taxon>Eukaryota</taxon>
        <taxon>Metazoa</taxon>
        <taxon>Ecdysozoa</taxon>
        <taxon>Arthropoda</taxon>
        <taxon>Chelicerata</taxon>
        <taxon>Arachnida</taxon>
        <taxon>Acari</taxon>
        <taxon>Acariformes</taxon>
        <taxon>Trombidiformes</taxon>
        <taxon>Prostigmata</taxon>
        <taxon>Anystina</taxon>
        <taxon>Parasitengona</taxon>
        <taxon>Trombiculoidea</taxon>
        <taxon>Trombiculidae</taxon>
        <taxon>Leptotrombidium</taxon>
    </lineage>
</organism>
<dbReference type="SUPFAM" id="SSF48576">
    <property type="entry name" value="Terpenoid synthases"/>
    <property type="match status" value="1"/>
</dbReference>
<gene>
    <name evidence="3" type="ORF">B4U80_12365</name>
</gene>
<comment type="similarity">
    <text evidence="1 2">Belongs to the terpene synthase family.</text>
</comment>
<protein>
    <recommendedName>
        <fullName evidence="2">Terpene synthase</fullName>
        <ecNumber evidence="2">4.2.3.-</ecNumber>
    </recommendedName>
</protein>
<keyword evidence="2" id="KW-0479">Metal-binding</keyword>
<sequence>MEMRAQTPIRELYDATIKINWIMNDIVSIAKELKDNCTTNLVIVLKQELNCDWQTAIDEAVKMHKGAIEEFLIAEKLLVKTGDHKIDDTVAKYIQLLKDINCSQFHLYDENPRYGNSGVVNIDLNEEK</sequence>
<dbReference type="GO" id="GO:0008299">
    <property type="term" value="P:isoprenoid biosynthetic process"/>
    <property type="evidence" value="ECO:0007669"/>
    <property type="project" value="UniProtKB-ARBA"/>
</dbReference>
<evidence type="ECO:0000313" key="3">
    <source>
        <dbReference type="EMBL" id="RWS19041.1"/>
    </source>
</evidence>
<dbReference type="AlphaFoldDB" id="A0A443RUI5"/>
<dbReference type="GO" id="GO:0046872">
    <property type="term" value="F:metal ion binding"/>
    <property type="evidence" value="ECO:0007669"/>
    <property type="project" value="UniProtKB-KW"/>
</dbReference>
<keyword evidence="2" id="KW-0460">Magnesium</keyword>
<dbReference type="InterPro" id="IPR008949">
    <property type="entry name" value="Isoprenoid_synthase_dom_sf"/>
</dbReference>
<evidence type="ECO:0000256" key="1">
    <source>
        <dbReference type="ARBA" id="ARBA00006333"/>
    </source>
</evidence>
<dbReference type="Gene3D" id="1.10.600.10">
    <property type="entry name" value="Farnesyl Diphosphate Synthase"/>
    <property type="match status" value="1"/>
</dbReference>
<comment type="cofactor">
    <cofactor evidence="2">
        <name>Mg(2+)</name>
        <dbReference type="ChEBI" id="CHEBI:18420"/>
    </cofactor>
</comment>
<dbReference type="OrthoDB" id="2861623at2759"/>
<name>A0A443RUI5_9ACAR</name>
<dbReference type="EC" id="4.2.3.-" evidence="2"/>
<keyword evidence="2" id="KW-0456">Lyase</keyword>
<dbReference type="PANTHER" id="PTHR35201">
    <property type="entry name" value="TERPENE SYNTHASE"/>
    <property type="match status" value="1"/>
</dbReference>
<accession>A0A443RUI5</accession>
<dbReference type="PANTHER" id="PTHR35201:SF4">
    <property type="entry name" value="BETA-PINACENE SYNTHASE-RELATED"/>
    <property type="match status" value="1"/>
</dbReference>
<reference evidence="3 4" key="1">
    <citation type="journal article" date="2018" name="Gigascience">
        <title>Genomes of trombidid mites reveal novel predicted allergens and laterally-transferred genes associated with secondary metabolism.</title>
        <authorList>
            <person name="Dong X."/>
            <person name="Chaisiri K."/>
            <person name="Xia D."/>
            <person name="Armstrong S.D."/>
            <person name="Fang Y."/>
            <person name="Donnelly M.J."/>
            <person name="Kadowaki T."/>
            <person name="McGarry J.W."/>
            <person name="Darby A.C."/>
            <person name="Makepeace B.L."/>
        </authorList>
    </citation>
    <scope>NUCLEOTIDE SEQUENCE [LARGE SCALE GENOMIC DNA]</scope>
    <source>
        <strain evidence="3">UoL-UT</strain>
    </source>
</reference>
<dbReference type="Proteomes" id="UP000288716">
    <property type="component" value="Unassembled WGS sequence"/>
</dbReference>
<dbReference type="InterPro" id="IPR034686">
    <property type="entry name" value="Terpene_cyclase-like_2"/>
</dbReference>
<dbReference type="VEuPathDB" id="VectorBase:LDEU012999"/>
<dbReference type="Pfam" id="PF19086">
    <property type="entry name" value="Terpene_syn_C_2"/>
    <property type="match status" value="1"/>
</dbReference>
<dbReference type="GO" id="GO:0010333">
    <property type="term" value="F:terpene synthase activity"/>
    <property type="evidence" value="ECO:0007669"/>
    <property type="project" value="InterPro"/>
</dbReference>
<keyword evidence="4" id="KW-1185">Reference proteome</keyword>
<evidence type="ECO:0000313" key="4">
    <source>
        <dbReference type="Proteomes" id="UP000288716"/>
    </source>
</evidence>